<comment type="caution">
    <text evidence="2">The sequence shown here is derived from an EMBL/GenBank/DDBJ whole genome shotgun (WGS) entry which is preliminary data.</text>
</comment>
<accession>A0A2C5ZCW1</accession>
<evidence type="ECO:0000256" key="1">
    <source>
        <dbReference type="SAM" id="MobiDB-lite"/>
    </source>
</evidence>
<protein>
    <submittedName>
        <fullName evidence="2">Uncharacterized protein</fullName>
    </submittedName>
</protein>
<keyword evidence="3" id="KW-1185">Reference proteome</keyword>
<dbReference type="EMBL" id="NJES01000137">
    <property type="protein sequence ID" value="PHH77021.1"/>
    <property type="molecule type" value="Genomic_DNA"/>
</dbReference>
<dbReference type="OrthoDB" id="5326237at2759"/>
<proteinExistence type="predicted"/>
<sequence length="125" mass="14743">MDSQPPTQEQISNDAQTPDEEQLKQAMRRLKLLHIKSRNLRDVIPRIVEPLVQLHPTPDIMFNAFMKAVADTQAEITEFTELMRDEESKQIFAQATKSREERPNGIKSWRHEDFPHWYDLDKDDV</sequence>
<organism evidence="2 3">
    <name type="scientific">Ophiocordyceps camponoti-rufipedis</name>
    <dbReference type="NCBI Taxonomy" id="2004952"/>
    <lineage>
        <taxon>Eukaryota</taxon>
        <taxon>Fungi</taxon>
        <taxon>Dikarya</taxon>
        <taxon>Ascomycota</taxon>
        <taxon>Pezizomycotina</taxon>
        <taxon>Sordariomycetes</taxon>
        <taxon>Hypocreomycetidae</taxon>
        <taxon>Hypocreales</taxon>
        <taxon>Ophiocordycipitaceae</taxon>
        <taxon>Ophiocordyceps</taxon>
    </lineage>
</organism>
<evidence type="ECO:0000313" key="2">
    <source>
        <dbReference type="EMBL" id="PHH77021.1"/>
    </source>
</evidence>
<gene>
    <name evidence="2" type="ORF">CDD80_993</name>
</gene>
<feature type="region of interest" description="Disordered" evidence="1">
    <location>
        <begin position="1"/>
        <end position="20"/>
    </location>
</feature>
<dbReference type="Proteomes" id="UP000226431">
    <property type="component" value="Unassembled WGS sequence"/>
</dbReference>
<reference evidence="2 3" key="1">
    <citation type="submission" date="2017-06" db="EMBL/GenBank/DDBJ databases">
        <title>Ant-infecting Ophiocordyceps genomes reveal a high diversity of potential behavioral manipulation genes and a possible major role for enterotoxins.</title>
        <authorList>
            <person name="De Bekker C."/>
            <person name="Evans H.C."/>
            <person name="Brachmann A."/>
            <person name="Hughes D.P."/>
        </authorList>
    </citation>
    <scope>NUCLEOTIDE SEQUENCE [LARGE SCALE GENOMIC DNA]</scope>
    <source>
        <strain evidence="2 3">Map16</strain>
    </source>
</reference>
<feature type="compositionally biased region" description="Polar residues" evidence="1">
    <location>
        <begin position="1"/>
        <end position="16"/>
    </location>
</feature>
<dbReference type="STRING" id="2004952.A0A2C5ZCW1"/>
<evidence type="ECO:0000313" key="3">
    <source>
        <dbReference type="Proteomes" id="UP000226431"/>
    </source>
</evidence>
<dbReference type="AlphaFoldDB" id="A0A2C5ZCW1"/>
<name>A0A2C5ZCW1_9HYPO</name>